<dbReference type="Gene3D" id="3.40.190.10">
    <property type="entry name" value="Periplasmic binding protein-like II"/>
    <property type="match status" value="1"/>
</dbReference>
<dbReference type="Pfam" id="PF03401">
    <property type="entry name" value="TctC"/>
    <property type="match status" value="1"/>
</dbReference>
<dbReference type="AlphaFoldDB" id="A0A556A8E2"/>
<protein>
    <submittedName>
        <fullName evidence="3">Tripartite tricarboxylate transporter substrate binding protein</fullName>
    </submittedName>
</protein>
<dbReference type="InterPro" id="IPR005064">
    <property type="entry name" value="BUG"/>
</dbReference>
<reference evidence="3 4" key="1">
    <citation type="submission" date="2019-07" db="EMBL/GenBank/DDBJ databases">
        <title>Qingshengfaniella alkalisoli gen. nov., sp. nov., isolated from saline soil.</title>
        <authorList>
            <person name="Xu L."/>
            <person name="Huang X.-X."/>
            <person name="Sun J.-Q."/>
        </authorList>
    </citation>
    <scope>NUCLEOTIDE SEQUENCE [LARGE SCALE GENOMIC DNA]</scope>
    <source>
        <strain evidence="3 4">DSM 27279</strain>
    </source>
</reference>
<comment type="similarity">
    <text evidence="1">Belongs to the UPF0065 (bug) family.</text>
</comment>
<dbReference type="PANTHER" id="PTHR42928:SF5">
    <property type="entry name" value="BLR1237 PROTEIN"/>
    <property type="match status" value="1"/>
</dbReference>
<dbReference type="PANTHER" id="PTHR42928">
    <property type="entry name" value="TRICARBOXYLATE-BINDING PROTEIN"/>
    <property type="match status" value="1"/>
</dbReference>
<sequence>MLGAVCSLAAAMAAAAAGAYPERPVRLVVPYPPGGSADVLARVLAQTLAQREGINVVVENRPGGGTVIGARYVAAAPADGQTLLLGTVSSHAMMPALNADVGYDPVRDFTPVASLASIPFVLVARPALGVKDVQGLLALARETPGRISYASAGVGTSNHLAGELLDAQAGVRTMHVPYRGSAPALNGLLGDQVDVMFDLVPTAMPHLKTGALVALGSTGAERTSFLPEVPTLREQGLGDYDVTAWFGLFGPAGLAPDVVARWDGAVRAALLDPAVRTQLAGLGVAPDVRSSSEFADFVAQEWARWRGVVSHAGVVAAP</sequence>
<organism evidence="3 4">
    <name type="scientific">Verticiella sediminum</name>
    <dbReference type="NCBI Taxonomy" id="1247510"/>
    <lineage>
        <taxon>Bacteria</taxon>
        <taxon>Pseudomonadati</taxon>
        <taxon>Pseudomonadota</taxon>
        <taxon>Betaproteobacteria</taxon>
        <taxon>Burkholderiales</taxon>
        <taxon>Alcaligenaceae</taxon>
        <taxon>Verticiella</taxon>
    </lineage>
</organism>
<evidence type="ECO:0000313" key="3">
    <source>
        <dbReference type="EMBL" id="TSH89152.1"/>
    </source>
</evidence>
<accession>A0A556A8E2</accession>
<evidence type="ECO:0000256" key="1">
    <source>
        <dbReference type="ARBA" id="ARBA00006987"/>
    </source>
</evidence>
<dbReference type="PIRSF" id="PIRSF017082">
    <property type="entry name" value="YflP"/>
    <property type="match status" value="1"/>
</dbReference>
<keyword evidence="2" id="KW-0732">Signal</keyword>
<evidence type="ECO:0000256" key="2">
    <source>
        <dbReference type="SAM" id="SignalP"/>
    </source>
</evidence>
<dbReference type="InterPro" id="IPR042100">
    <property type="entry name" value="Bug_dom1"/>
</dbReference>
<dbReference type="CDD" id="cd13578">
    <property type="entry name" value="PBP2_Bug27"/>
    <property type="match status" value="1"/>
</dbReference>
<dbReference type="Proteomes" id="UP000318405">
    <property type="component" value="Unassembled WGS sequence"/>
</dbReference>
<dbReference type="SUPFAM" id="SSF53850">
    <property type="entry name" value="Periplasmic binding protein-like II"/>
    <property type="match status" value="1"/>
</dbReference>
<proteinExistence type="inferred from homology"/>
<name>A0A556A8E2_9BURK</name>
<feature type="chain" id="PRO_5021814856" evidence="2">
    <location>
        <begin position="20"/>
        <end position="318"/>
    </location>
</feature>
<feature type="signal peptide" evidence="2">
    <location>
        <begin position="1"/>
        <end position="19"/>
    </location>
</feature>
<dbReference type="OrthoDB" id="8678477at2"/>
<evidence type="ECO:0000313" key="4">
    <source>
        <dbReference type="Proteomes" id="UP000318405"/>
    </source>
</evidence>
<dbReference type="Gene3D" id="3.40.190.150">
    <property type="entry name" value="Bordetella uptake gene, domain 1"/>
    <property type="match status" value="1"/>
</dbReference>
<comment type="caution">
    <text evidence="3">The sequence shown here is derived from an EMBL/GenBank/DDBJ whole genome shotgun (WGS) entry which is preliminary data.</text>
</comment>
<gene>
    <name evidence="3" type="ORF">FOZ76_25075</name>
</gene>
<dbReference type="EMBL" id="VLTJ01000042">
    <property type="protein sequence ID" value="TSH89152.1"/>
    <property type="molecule type" value="Genomic_DNA"/>
</dbReference>
<keyword evidence="4" id="KW-1185">Reference proteome</keyword>